<feature type="compositionally biased region" description="Polar residues" evidence="1">
    <location>
        <begin position="42"/>
        <end position="51"/>
    </location>
</feature>
<dbReference type="AlphaFoldDB" id="A0A1F7X3B9"/>
<evidence type="ECO:0000256" key="1">
    <source>
        <dbReference type="SAM" id="MobiDB-lite"/>
    </source>
</evidence>
<proteinExistence type="predicted"/>
<comment type="caution">
    <text evidence="2">The sequence shown here is derived from an EMBL/GenBank/DDBJ whole genome shotgun (WGS) entry which is preliminary data.</text>
</comment>
<reference evidence="2 3" key="1">
    <citation type="journal article" date="2016" name="Nat. Commun.">
        <title>Thousands of microbial genomes shed light on interconnected biogeochemical processes in an aquifer system.</title>
        <authorList>
            <person name="Anantharaman K."/>
            <person name="Brown C.T."/>
            <person name="Hug L.A."/>
            <person name="Sharon I."/>
            <person name="Castelle C.J."/>
            <person name="Probst A.J."/>
            <person name="Thomas B.C."/>
            <person name="Singh A."/>
            <person name="Wilkins M.J."/>
            <person name="Karaoz U."/>
            <person name="Brodie E.L."/>
            <person name="Williams K.H."/>
            <person name="Hubbard S.S."/>
            <person name="Banfield J.F."/>
        </authorList>
    </citation>
    <scope>NUCLEOTIDE SEQUENCE [LARGE SCALE GENOMIC DNA]</scope>
</reference>
<dbReference type="Proteomes" id="UP000176778">
    <property type="component" value="Unassembled WGS sequence"/>
</dbReference>
<gene>
    <name evidence="2" type="ORF">A2Y68_03075</name>
</gene>
<protein>
    <submittedName>
        <fullName evidence="2">Uncharacterized protein</fullName>
    </submittedName>
</protein>
<evidence type="ECO:0000313" key="2">
    <source>
        <dbReference type="EMBL" id="OGM09594.1"/>
    </source>
</evidence>
<sequence length="70" mass="7740">MSEEEKRVDWVRRPRRVNSSGVNVFKADRAFKERGVTVEPVPSNSSQSVVTKTVVEGMPAPDAPEGPTEK</sequence>
<dbReference type="STRING" id="1802479.A2Y68_03075"/>
<organism evidence="2 3">
    <name type="scientific">Candidatus Woesebacteria bacterium RBG_13_46_13</name>
    <dbReference type="NCBI Taxonomy" id="1802479"/>
    <lineage>
        <taxon>Bacteria</taxon>
        <taxon>Candidatus Woeseibacteriota</taxon>
    </lineage>
</organism>
<name>A0A1F7X3B9_9BACT</name>
<accession>A0A1F7X3B9</accession>
<dbReference type="EMBL" id="MGFR01000003">
    <property type="protein sequence ID" value="OGM09594.1"/>
    <property type="molecule type" value="Genomic_DNA"/>
</dbReference>
<evidence type="ECO:0000313" key="3">
    <source>
        <dbReference type="Proteomes" id="UP000176778"/>
    </source>
</evidence>
<feature type="region of interest" description="Disordered" evidence="1">
    <location>
        <begin position="38"/>
        <end position="70"/>
    </location>
</feature>